<dbReference type="GO" id="GO:0008413">
    <property type="term" value="F:8-oxo-7,8-dihydroguanosine triphosphate pyrophosphatase activity"/>
    <property type="evidence" value="ECO:0007669"/>
    <property type="project" value="TreeGrafter"/>
</dbReference>
<dbReference type="PROSITE" id="PS51462">
    <property type="entry name" value="NUDIX"/>
    <property type="match status" value="1"/>
</dbReference>
<reference evidence="13 14" key="1">
    <citation type="submission" date="2016-01" db="EMBL/GenBank/DDBJ databases">
        <authorList>
            <person name="Mitreva M."/>
            <person name="Pepin K.H."/>
            <person name="Mihindukulasuriya K.A."/>
            <person name="Fulton R."/>
            <person name="Fronick C."/>
            <person name="O'Laughlin M."/>
            <person name="Miner T."/>
            <person name="Herter B."/>
            <person name="Rosa B.A."/>
            <person name="Cordes M."/>
            <person name="Tomlinson C."/>
            <person name="Wollam A."/>
            <person name="Palsikar V.B."/>
            <person name="Mardis E.R."/>
            <person name="Wilson R.K."/>
        </authorList>
    </citation>
    <scope>NUCLEOTIDE SEQUENCE [LARGE SCALE GENOMIC DNA]</scope>
    <source>
        <strain evidence="13 14">DNF00696</strain>
    </source>
</reference>
<dbReference type="GO" id="GO:0035539">
    <property type="term" value="F:8-oxo-7,8-dihydrodeoxyguanosine triphosphate pyrophosphatase activity"/>
    <property type="evidence" value="ECO:0007669"/>
    <property type="project" value="UniProtKB-EC"/>
</dbReference>
<evidence type="ECO:0000256" key="10">
    <source>
        <dbReference type="ARBA" id="ARBA00035861"/>
    </source>
</evidence>
<keyword evidence="9" id="KW-0234">DNA repair</keyword>
<evidence type="ECO:0000259" key="12">
    <source>
        <dbReference type="PROSITE" id="PS51462"/>
    </source>
</evidence>
<evidence type="ECO:0000256" key="11">
    <source>
        <dbReference type="ARBA" id="ARBA00038905"/>
    </source>
</evidence>
<comment type="cofactor">
    <cofactor evidence="1">
        <name>Mg(2+)</name>
        <dbReference type="ChEBI" id="CHEBI:18420"/>
    </cofactor>
</comment>
<evidence type="ECO:0000313" key="14">
    <source>
        <dbReference type="Proteomes" id="UP000070572"/>
    </source>
</evidence>
<evidence type="ECO:0000256" key="4">
    <source>
        <dbReference type="ARBA" id="ARBA00022705"/>
    </source>
</evidence>
<dbReference type="PANTHER" id="PTHR47707:SF1">
    <property type="entry name" value="NUDIX HYDROLASE FAMILY PROTEIN"/>
    <property type="match status" value="1"/>
</dbReference>
<protein>
    <recommendedName>
        <fullName evidence="11">8-oxo-dGTP diphosphatase</fullName>
        <ecNumber evidence="11">3.6.1.55</ecNumber>
    </recommendedName>
</protein>
<comment type="similarity">
    <text evidence="2">Belongs to the Nudix hydrolase family.</text>
</comment>
<evidence type="ECO:0000256" key="6">
    <source>
        <dbReference type="ARBA" id="ARBA00022763"/>
    </source>
</evidence>
<evidence type="ECO:0000256" key="2">
    <source>
        <dbReference type="ARBA" id="ARBA00005582"/>
    </source>
</evidence>
<keyword evidence="3" id="KW-0515">Mutator protein</keyword>
<feature type="domain" description="Nudix hydrolase" evidence="12">
    <location>
        <begin position="1"/>
        <end position="135"/>
    </location>
</feature>
<accession>A0AB34X176</accession>
<evidence type="ECO:0000256" key="9">
    <source>
        <dbReference type="ARBA" id="ARBA00023204"/>
    </source>
</evidence>
<dbReference type="Proteomes" id="UP000070572">
    <property type="component" value="Unassembled WGS sequence"/>
</dbReference>
<dbReference type="GO" id="GO:0044716">
    <property type="term" value="F:8-oxo-GDP phosphatase activity"/>
    <property type="evidence" value="ECO:0007669"/>
    <property type="project" value="TreeGrafter"/>
</dbReference>
<gene>
    <name evidence="13" type="ORF">HMPREF1862_00200</name>
</gene>
<evidence type="ECO:0000256" key="5">
    <source>
        <dbReference type="ARBA" id="ARBA00022723"/>
    </source>
</evidence>
<dbReference type="Pfam" id="PF00293">
    <property type="entry name" value="NUDIX"/>
    <property type="match status" value="1"/>
</dbReference>
<sequence>MTFVVALAAICDGKLLCAQRSYPEKLRGKWELPGGKVREGEEPIAALVREIKEELDWEIPPAGLKQILPGPLPAGNWPLLKGAQMRVMLYHPRELPALQAGDSHLSLQWSPVEKVTQLDWLEPDLPIAEALSRLLKKPA</sequence>
<organism evidence="13 14">
    <name type="scientific">Varibaculum cambriense</name>
    <dbReference type="NCBI Taxonomy" id="184870"/>
    <lineage>
        <taxon>Bacteria</taxon>
        <taxon>Bacillati</taxon>
        <taxon>Actinomycetota</taxon>
        <taxon>Actinomycetes</taxon>
        <taxon>Actinomycetales</taxon>
        <taxon>Actinomycetaceae</taxon>
        <taxon>Varibaculum</taxon>
    </lineage>
</organism>
<evidence type="ECO:0000256" key="8">
    <source>
        <dbReference type="ARBA" id="ARBA00022842"/>
    </source>
</evidence>
<comment type="catalytic activity">
    <reaction evidence="10">
        <text>8-oxo-dGTP + H2O = 8-oxo-dGMP + diphosphate + H(+)</text>
        <dbReference type="Rhea" id="RHEA:31575"/>
        <dbReference type="ChEBI" id="CHEBI:15377"/>
        <dbReference type="ChEBI" id="CHEBI:15378"/>
        <dbReference type="ChEBI" id="CHEBI:33019"/>
        <dbReference type="ChEBI" id="CHEBI:63224"/>
        <dbReference type="ChEBI" id="CHEBI:77896"/>
        <dbReference type="EC" id="3.6.1.55"/>
    </reaction>
</comment>
<dbReference type="RefSeq" id="WP_060920011.1">
    <property type="nucleotide sequence ID" value="NZ_JAHAIW010000008.1"/>
</dbReference>
<keyword evidence="5" id="KW-0479">Metal-binding</keyword>
<dbReference type="SUPFAM" id="SSF55811">
    <property type="entry name" value="Nudix"/>
    <property type="match status" value="1"/>
</dbReference>
<dbReference type="InterPro" id="IPR000086">
    <property type="entry name" value="NUDIX_hydrolase_dom"/>
</dbReference>
<keyword evidence="7 13" id="KW-0378">Hydrolase</keyword>
<evidence type="ECO:0000256" key="7">
    <source>
        <dbReference type="ARBA" id="ARBA00022801"/>
    </source>
</evidence>
<dbReference type="GO" id="GO:0046872">
    <property type="term" value="F:metal ion binding"/>
    <property type="evidence" value="ECO:0007669"/>
    <property type="project" value="UniProtKB-KW"/>
</dbReference>
<dbReference type="AlphaFoldDB" id="A0AB34X176"/>
<evidence type="ECO:0000256" key="3">
    <source>
        <dbReference type="ARBA" id="ARBA00022457"/>
    </source>
</evidence>
<dbReference type="EMBL" id="LSDN01000005">
    <property type="protein sequence ID" value="KXB81774.1"/>
    <property type="molecule type" value="Genomic_DNA"/>
</dbReference>
<dbReference type="GO" id="GO:0006260">
    <property type="term" value="P:DNA replication"/>
    <property type="evidence" value="ECO:0007669"/>
    <property type="project" value="UniProtKB-KW"/>
</dbReference>
<evidence type="ECO:0000256" key="1">
    <source>
        <dbReference type="ARBA" id="ARBA00001946"/>
    </source>
</evidence>
<comment type="caution">
    <text evidence="13">The sequence shown here is derived from an EMBL/GenBank/DDBJ whole genome shotgun (WGS) entry which is preliminary data.</text>
</comment>
<keyword evidence="6" id="KW-0227">DNA damage</keyword>
<name>A0AB34X176_9ACTO</name>
<keyword evidence="4" id="KW-0235">DNA replication</keyword>
<dbReference type="GO" id="GO:0044715">
    <property type="term" value="F:8-oxo-dGDP phosphatase activity"/>
    <property type="evidence" value="ECO:0007669"/>
    <property type="project" value="TreeGrafter"/>
</dbReference>
<dbReference type="EC" id="3.6.1.55" evidence="11"/>
<dbReference type="InterPro" id="IPR015797">
    <property type="entry name" value="NUDIX_hydrolase-like_dom_sf"/>
</dbReference>
<dbReference type="PANTHER" id="PTHR47707">
    <property type="entry name" value="8-OXO-DGTP DIPHOSPHATASE"/>
    <property type="match status" value="1"/>
</dbReference>
<keyword evidence="8" id="KW-0460">Magnesium</keyword>
<dbReference type="InterPro" id="IPR047127">
    <property type="entry name" value="MutT-like"/>
</dbReference>
<evidence type="ECO:0000313" key="13">
    <source>
        <dbReference type="EMBL" id="KXB81774.1"/>
    </source>
</evidence>
<dbReference type="GO" id="GO:0006281">
    <property type="term" value="P:DNA repair"/>
    <property type="evidence" value="ECO:0007669"/>
    <property type="project" value="UniProtKB-KW"/>
</dbReference>
<proteinExistence type="inferred from homology"/>
<dbReference type="Gene3D" id="3.90.79.10">
    <property type="entry name" value="Nucleoside Triphosphate Pyrophosphohydrolase"/>
    <property type="match status" value="1"/>
</dbReference>